<keyword evidence="9" id="KW-0677">Repeat</keyword>
<dbReference type="Proteomes" id="UP000221080">
    <property type="component" value="Chromosome 16"/>
</dbReference>
<feature type="domain" description="Plastocyanin-like" evidence="18">
    <location>
        <begin position="968"/>
        <end position="1069"/>
    </location>
</feature>
<keyword evidence="6" id="KW-0812">Transmembrane</keyword>
<organism evidence="20 21">
    <name type="scientific">Ictalurus punctatus</name>
    <name type="common">Channel catfish</name>
    <name type="synonym">Silurus punctatus</name>
    <dbReference type="NCBI Taxonomy" id="7998"/>
    <lineage>
        <taxon>Eukaryota</taxon>
        <taxon>Metazoa</taxon>
        <taxon>Chordata</taxon>
        <taxon>Craniata</taxon>
        <taxon>Vertebrata</taxon>
        <taxon>Euteleostomi</taxon>
        <taxon>Actinopterygii</taxon>
        <taxon>Neopterygii</taxon>
        <taxon>Teleostei</taxon>
        <taxon>Ostariophysi</taxon>
        <taxon>Siluriformes</taxon>
        <taxon>Ictaluridae</taxon>
        <taxon>Ictalurus</taxon>
    </lineage>
</organism>
<evidence type="ECO:0000313" key="20">
    <source>
        <dbReference type="Proteomes" id="UP000221080"/>
    </source>
</evidence>
<accession>A0A979F954</accession>
<name>A0A979F954_ICTPU</name>
<dbReference type="OrthoDB" id="2121828at2759"/>
<dbReference type="FunFam" id="2.60.40.420:FF:000075">
    <property type="entry name" value="hephaestin isoform X2"/>
    <property type="match status" value="1"/>
</dbReference>
<keyword evidence="13" id="KW-0406">Ion transport</keyword>
<evidence type="ECO:0000256" key="6">
    <source>
        <dbReference type="ARBA" id="ARBA00022692"/>
    </source>
</evidence>
<evidence type="ECO:0000256" key="10">
    <source>
        <dbReference type="ARBA" id="ARBA00022989"/>
    </source>
</evidence>
<reference evidence="20" key="1">
    <citation type="journal article" date="2016" name="Nat. Commun.">
        <title>The channel catfish genome sequence provides insights into the evolution of scale formation in teleosts.</title>
        <authorList>
            <person name="Liu Z."/>
            <person name="Liu S."/>
            <person name="Yao J."/>
            <person name="Bao L."/>
            <person name="Zhang J."/>
            <person name="Li Y."/>
            <person name="Jiang C."/>
            <person name="Sun L."/>
            <person name="Wang R."/>
            <person name="Zhang Y."/>
            <person name="Zhou T."/>
            <person name="Zeng Q."/>
            <person name="Fu Q."/>
            <person name="Gao S."/>
            <person name="Li N."/>
            <person name="Koren S."/>
            <person name="Jiang Y."/>
            <person name="Zimin A."/>
            <person name="Xu P."/>
            <person name="Phillippy A.M."/>
            <person name="Geng X."/>
            <person name="Song L."/>
            <person name="Sun F."/>
            <person name="Li C."/>
            <person name="Wang X."/>
            <person name="Chen A."/>
            <person name="Jin Y."/>
            <person name="Yuan Z."/>
            <person name="Yang Y."/>
            <person name="Tan S."/>
            <person name="Peatman E."/>
            <person name="Lu J."/>
            <person name="Qin Z."/>
            <person name="Dunham R."/>
            <person name="Li Z."/>
            <person name="Sonstegard T."/>
            <person name="Feng J."/>
            <person name="Danzmann R.G."/>
            <person name="Schroeder S."/>
            <person name="Scheffler B."/>
            <person name="Duke M.V."/>
            <person name="Ballard L."/>
            <person name="Kucuktas H."/>
            <person name="Kaltenboeck L."/>
            <person name="Liu H."/>
            <person name="Armbruster J."/>
            <person name="Xie Y."/>
            <person name="Kirby M.L."/>
            <person name="Tian Y."/>
            <person name="Flanagan M.E."/>
            <person name="Mu W."/>
            <person name="Waldbieser G.C."/>
        </authorList>
    </citation>
    <scope>NUCLEOTIDE SEQUENCE [LARGE SCALE GENOMIC DNA]</scope>
    <source>
        <strain evidence="20">SDA103</strain>
    </source>
</reference>
<dbReference type="FunFam" id="2.60.40.420:FF:000028">
    <property type="entry name" value="Ceruloplasmin"/>
    <property type="match status" value="1"/>
</dbReference>
<feature type="domain" description="Plastocyanin-like" evidence="19">
    <location>
        <begin position="800"/>
        <end position="911"/>
    </location>
</feature>
<keyword evidence="15" id="KW-1015">Disulfide bond</keyword>
<dbReference type="InterPro" id="IPR002355">
    <property type="entry name" value="Cu_oxidase_Cu_BS"/>
</dbReference>
<keyword evidence="10" id="KW-1133">Transmembrane helix</keyword>
<dbReference type="PANTHER" id="PTHR11709">
    <property type="entry name" value="MULTI-COPPER OXIDASE"/>
    <property type="match status" value="1"/>
</dbReference>
<evidence type="ECO:0000256" key="3">
    <source>
        <dbReference type="ARBA" id="ARBA00010609"/>
    </source>
</evidence>
<dbReference type="InterPro" id="IPR045087">
    <property type="entry name" value="Cu-oxidase_fam"/>
</dbReference>
<dbReference type="GO" id="GO:0005507">
    <property type="term" value="F:copper ion binding"/>
    <property type="evidence" value="ECO:0007669"/>
    <property type="project" value="InterPro"/>
</dbReference>
<evidence type="ECO:0000256" key="16">
    <source>
        <dbReference type="ARBA" id="ARBA00023180"/>
    </source>
</evidence>
<keyword evidence="12" id="KW-0915">Sodium</keyword>
<reference evidence="21" key="2">
    <citation type="submission" date="2025-08" db="UniProtKB">
        <authorList>
            <consortium name="RefSeq"/>
        </authorList>
    </citation>
    <scope>IDENTIFICATION</scope>
    <source>
        <tissue evidence="21">Blood</tissue>
    </source>
</reference>
<dbReference type="PROSITE" id="PS00079">
    <property type="entry name" value="MULTICOPPER_OXIDASE1"/>
    <property type="match status" value="2"/>
</dbReference>
<evidence type="ECO:0000259" key="18">
    <source>
        <dbReference type="Pfam" id="PF07731"/>
    </source>
</evidence>
<dbReference type="AlphaFoldDB" id="A0A979F954"/>
<evidence type="ECO:0000256" key="1">
    <source>
        <dbReference type="ARBA" id="ARBA00001935"/>
    </source>
</evidence>
<dbReference type="RefSeq" id="XP_047016593.1">
    <property type="nucleotide sequence ID" value="XM_047160637.2"/>
</dbReference>
<comment type="similarity">
    <text evidence="3">Belongs to the multicopper oxidase family.</text>
</comment>
<dbReference type="Pfam" id="PF07731">
    <property type="entry name" value="Cu-oxidase_2"/>
    <property type="match status" value="1"/>
</dbReference>
<protein>
    <recommendedName>
        <fullName evidence="4">ferroxidase</fullName>
        <ecNumber evidence="4">1.16.3.1</ecNumber>
    </recommendedName>
</protein>
<dbReference type="Pfam" id="PF07732">
    <property type="entry name" value="Cu-oxidase_3"/>
    <property type="match status" value="3"/>
</dbReference>
<feature type="chain" id="PRO_5037311773" description="ferroxidase" evidence="17">
    <location>
        <begin position="26"/>
        <end position="1099"/>
    </location>
</feature>
<evidence type="ECO:0000256" key="13">
    <source>
        <dbReference type="ARBA" id="ARBA00023065"/>
    </source>
</evidence>
<evidence type="ECO:0000256" key="12">
    <source>
        <dbReference type="ARBA" id="ARBA00023053"/>
    </source>
</evidence>
<evidence type="ECO:0000256" key="15">
    <source>
        <dbReference type="ARBA" id="ARBA00023157"/>
    </source>
</evidence>
<dbReference type="GO" id="GO:0005886">
    <property type="term" value="C:plasma membrane"/>
    <property type="evidence" value="ECO:0007669"/>
    <property type="project" value="TreeGrafter"/>
</dbReference>
<feature type="domain" description="Plastocyanin-like" evidence="19">
    <location>
        <begin position="100"/>
        <end position="206"/>
    </location>
</feature>
<proteinExistence type="inferred from homology"/>
<evidence type="ECO:0000256" key="17">
    <source>
        <dbReference type="SAM" id="SignalP"/>
    </source>
</evidence>
<keyword evidence="8 17" id="KW-0732">Signal</keyword>
<evidence type="ECO:0000313" key="21">
    <source>
        <dbReference type="RefSeq" id="XP_047016593.1"/>
    </source>
</evidence>
<dbReference type="FunFam" id="2.60.40.420:FF:000009">
    <property type="entry name" value="Ceruloplasmin"/>
    <property type="match status" value="1"/>
</dbReference>
<comment type="subcellular location">
    <subcellularLocation>
        <location evidence="2">Membrane</location>
        <topology evidence="2">Single-pass membrane protein</topology>
    </subcellularLocation>
</comment>
<evidence type="ECO:0000256" key="2">
    <source>
        <dbReference type="ARBA" id="ARBA00004167"/>
    </source>
</evidence>
<keyword evidence="7" id="KW-0479">Metal-binding</keyword>
<evidence type="ECO:0000256" key="8">
    <source>
        <dbReference type="ARBA" id="ARBA00022729"/>
    </source>
</evidence>
<dbReference type="SUPFAM" id="SSF49503">
    <property type="entry name" value="Cupredoxins"/>
    <property type="match status" value="6"/>
</dbReference>
<evidence type="ECO:0000256" key="11">
    <source>
        <dbReference type="ARBA" id="ARBA00023002"/>
    </source>
</evidence>
<keyword evidence="11" id="KW-0560">Oxidoreductase</keyword>
<keyword evidence="5" id="KW-0813">Transport</keyword>
<keyword evidence="20" id="KW-1185">Reference proteome</keyword>
<evidence type="ECO:0000256" key="4">
    <source>
        <dbReference type="ARBA" id="ARBA00013107"/>
    </source>
</evidence>
<dbReference type="InterPro" id="IPR011706">
    <property type="entry name" value="Cu-oxidase_C"/>
</dbReference>
<dbReference type="GO" id="GO:0004322">
    <property type="term" value="F:ferroxidase activity"/>
    <property type="evidence" value="ECO:0007669"/>
    <property type="project" value="UniProtKB-EC"/>
</dbReference>
<dbReference type="GO" id="GO:0006826">
    <property type="term" value="P:iron ion transport"/>
    <property type="evidence" value="ECO:0007669"/>
    <property type="project" value="TreeGrafter"/>
</dbReference>
<evidence type="ECO:0000256" key="7">
    <source>
        <dbReference type="ARBA" id="ARBA00022723"/>
    </source>
</evidence>
<gene>
    <name evidence="21" type="primary">LOC108276644</name>
</gene>
<dbReference type="PROSITE" id="PS00080">
    <property type="entry name" value="MULTICOPPER_OXIDASE2"/>
    <property type="match status" value="1"/>
</dbReference>
<evidence type="ECO:0000256" key="9">
    <source>
        <dbReference type="ARBA" id="ARBA00022737"/>
    </source>
</evidence>
<dbReference type="GeneID" id="108276644"/>
<sequence>MDFHINRWCLFSLISFCTLVGQNEGITRTFFIGIREENWDYAPGGYNHITGKPFTQDEHASLFLLQGPHRIGHVYKKAIYRQYTDATYTQEILKPIWLGYLGPVIRAEVEDVIVIHLKNFASRRYSIHPHGVHYEKDSEGALYPDGTSGAKKQDDNVPPGGNYTYRWTVKPEFAPTQGDPNCLTWAYHSHVIAFKDISSGLIGALLTCKKGILQPVSEVNYSQVSSVFTNSQVLRTDVDKDFLLLFTVVNENLSWYLDENIQTFCLDPANVNHSDPDFKRSNQINAINGYVYGNLPGIEMCQNKKVSWHFIGMGNEVDIHSAYFHGQTLLIQGHRVDSVSLFPASFMTAEMEPLTLGRWLLNCQVNSHMQDGMQALFNVSLCAGETNSVIPLNGTVRKYFIAAELVRWNYAPSGIDSLTNLSLTENKRHSELYFGKGNGHLGGEYTKVVYRAYTDETFVEKSSTDAHLGILGPVLRAEVGDTLQVTFLNKADRNYSIQPHGLQYTKSSEGAQYEDDTEKNGSHVKSGDSFNYTWHVREGPSKTDQDCISYLYFSSSDPIRDTNSGLFGPLLVCKRGTLSSNNTQKNVDKEFFLLFTMMDENLSWYLKKNIQTYGTNESDPENEGFQESNKMHAVNGYMYGNLPGLEMCVSERVRWHVLGLGTDVDMHGIYFQGNTFSRDGITRDTLAVFPHTAVRVFMQPNKTGLFEVSCKVSDHYMGGMRQQYRVKNCGQNLSALPSAPTAHYYISAEELEWDYSPNRTWELHLFNVTEENSPGSVFVGTGENRLGSKYIKVVYREYTDATFSTRKQRQSSEKHLEILGPIIRAEVGEVLHITFLNKASRPYSVQPHGVKTSPQNPKPVLPGNMSMYQWIVPESSGPGVADPNCITFAYYSTVDFIKDTVSGLIGPLVICRKGILNQRRQRLDVDREFALLFFIFDENMSWYLEQNIQTYYNSSKPPIRNDDFVESNKMHAINGKVYGNLQGVEMRQGEKANWYLLALGNEVDLHTVHLHGQTFIYKTDLPHRADVFDLIPGTFQTLEIVADTEGTWLLHCHLDDHILAGMETTYIVKRSGASAVTHHLGVVSILAFISTLGLKCFSN</sequence>
<evidence type="ECO:0000259" key="19">
    <source>
        <dbReference type="Pfam" id="PF07732"/>
    </source>
</evidence>
<dbReference type="KEGG" id="ipu:108276644"/>
<dbReference type="FunFam" id="2.60.40.420:FF:000002">
    <property type="entry name" value="Hephaestin like 1"/>
    <property type="match status" value="1"/>
</dbReference>
<comment type="cofactor">
    <cofactor evidence="1">
        <name>Cu cation</name>
        <dbReference type="ChEBI" id="CHEBI:23378"/>
    </cofactor>
</comment>
<dbReference type="InterPro" id="IPR011707">
    <property type="entry name" value="Cu-oxidase-like_N"/>
</dbReference>
<dbReference type="OMA" id="PEPDMCV"/>
<feature type="signal peptide" evidence="17">
    <location>
        <begin position="1"/>
        <end position="25"/>
    </location>
</feature>
<dbReference type="PANTHER" id="PTHR11709:SF233">
    <property type="entry name" value="FERROXIDASE HEPHL1"/>
    <property type="match status" value="1"/>
</dbReference>
<evidence type="ECO:0000256" key="14">
    <source>
        <dbReference type="ARBA" id="ARBA00023136"/>
    </source>
</evidence>
<dbReference type="Gene3D" id="2.60.40.420">
    <property type="entry name" value="Cupredoxins - blue copper proteins"/>
    <property type="match status" value="3"/>
</dbReference>
<dbReference type="EC" id="1.16.3.1" evidence="4"/>
<feature type="domain" description="Plastocyanin-like" evidence="19">
    <location>
        <begin position="470"/>
        <end position="574"/>
    </location>
</feature>
<dbReference type="InterPro" id="IPR033138">
    <property type="entry name" value="Cu_oxidase_CS"/>
</dbReference>
<evidence type="ECO:0000256" key="5">
    <source>
        <dbReference type="ARBA" id="ARBA00022448"/>
    </source>
</evidence>
<keyword evidence="16" id="KW-0325">Glycoprotein</keyword>
<keyword evidence="14" id="KW-0472">Membrane</keyword>
<dbReference type="InterPro" id="IPR008972">
    <property type="entry name" value="Cupredoxin"/>
</dbReference>